<evidence type="ECO:0000256" key="2">
    <source>
        <dbReference type="ARBA" id="ARBA00022475"/>
    </source>
</evidence>
<dbReference type="GO" id="GO:0005886">
    <property type="term" value="C:plasma membrane"/>
    <property type="evidence" value="ECO:0007669"/>
    <property type="project" value="UniProtKB-SubCell"/>
</dbReference>
<evidence type="ECO:0000256" key="1">
    <source>
        <dbReference type="ARBA" id="ARBA00004651"/>
    </source>
</evidence>
<feature type="transmembrane region" description="Helical" evidence="6">
    <location>
        <begin position="303"/>
        <end position="330"/>
    </location>
</feature>
<protein>
    <submittedName>
        <fullName evidence="8">ABC-2 type transport system permease protein</fullName>
    </submittedName>
</protein>
<dbReference type="PANTHER" id="PTHR30294">
    <property type="entry name" value="MEMBRANE COMPONENT OF ABC TRANSPORTER YHHJ-RELATED"/>
    <property type="match status" value="1"/>
</dbReference>
<keyword evidence="5 6" id="KW-0472">Membrane</keyword>
<proteinExistence type="predicted"/>
<evidence type="ECO:0000259" key="7">
    <source>
        <dbReference type="Pfam" id="PF12698"/>
    </source>
</evidence>
<feature type="domain" description="ABC-2 type transporter transmembrane" evidence="7">
    <location>
        <begin position="19"/>
        <end position="416"/>
    </location>
</feature>
<dbReference type="RefSeq" id="WP_110394161.1">
    <property type="nucleotide sequence ID" value="NZ_JBHUHB010000001.1"/>
</dbReference>
<feature type="transmembrane region" description="Helical" evidence="6">
    <location>
        <begin position="265"/>
        <end position="291"/>
    </location>
</feature>
<evidence type="ECO:0000256" key="5">
    <source>
        <dbReference type="ARBA" id="ARBA00023136"/>
    </source>
</evidence>
<sequence length="425" mass="47818">MLTFLMKDLLLFWRDRKEVIIVILLPLVLVVVLSVAMSGLFDGNLNENYELSLGVVNEDNQEEAITDFEALVNQSQQIPEELKQELLLHVQAAPPVELLTDSLTSPDVESWITVQTMSRSEAEQSVDNGDLNAMLVIPENYTAQLLTNIYLDQGTEPSLTFLAKETAVEVDMVYDVIQNFLDQMNLHYALSTSGEDIDITHVELPEGGTENMEDNQSFTFTMNQYFAFSMGTLFVLFMTSTVASRTGIEKREHTFNRIALTNTPALHFLFGKTVATFILSWLQIMFVFIGSHLILGVFEDRSFTFWIGLIVVASMYSLAIAGVSSILTSISLRLKNPDAVDGIFMIIIMLFGIIGGSFVPIYILPNWLQQIGEWTPNGLTLATLIEWFQFEDVSMLLIPMIVLLVITFITIILSIFLYPKRGEFS</sequence>
<accession>A0A2V3W600</accession>
<dbReference type="InterPro" id="IPR013525">
    <property type="entry name" value="ABC2_TM"/>
</dbReference>
<dbReference type="InterPro" id="IPR051449">
    <property type="entry name" value="ABC-2_transporter_component"/>
</dbReference>
<keyword evidence="3 6" id="KW-0812">Transmembrane</keyword>
<reference evidence="8 9" key="1">
    <citation type="submission" date="2018-05" db="EMBL/GenBank/DDBJ databases">
        <title>Genomic Encyclopedia of Type Strains, Phase IV (KMG-IV): sequencing the most valuable type-strain genomes for metagenomic binning, comparative biology and taxonomic classification.</title>
        <authorList>
            <person name="Goeker M."/>
        </authorList>
    </citation>
    <scope>NUCLEOTIDE SEQUENCE [LARGE SCALE GENOMIC DNA]</scope>
    <source>
        <strain evidence="8 9">DSM 28556</strain>
    </source>
</reference>
<keyword evidence="2" id="KW-1003">Cell membrane</keyword>
<dbReference type="Proteomes" id="UP000247978">
    <property type="component" value="Unassembled WGS sequence"/>
</dbReference>
<keyword evidence="4 6" id="KW-1133">Transmembrane helix</keyword>
<keyword evidence="9" id="KW-1185">Reference proteome</keyword>
<comment type="caution">
    <text evidence="8">The sequence shown here is derived from an EMBL/GenBank/DDBJ whole genome shotgun (WGS) entry which is preliminary data.</text>
</comment>
<dbReference type="AlphaFoldDB" id="A0A2V3W600"/>
<evidence type="ECO:0000313" key="8">
    <source>
        <dbReference type="EMBL" id="PXW89440.1"/>
    </source>
</evidence>
<name>A0A2V3W600_9BACI</name>
<feature type="transmembrane region" description="Helical" evidence="6">
    <location>
        <begin position="225"/>
        <end position="244"/>
    </location>
</feature>
<feature type="transmembrane region" description="Helical" evidence="6">
    <location>
        <begin position="20"/>
        <end position="41"/>
    </location>
</feature>
<evidence type="ECO:0000256" key="3">
    <source>
        <dbReference type="ARBA" id="ARBA00022692"/>
    </source>
</evidence>
<organism evidence="8 9">
    <name type="scientific">Pseudogracilibacillus auburnensis</name>
    <dbReference type="NCBI Taxonomy" id="1494959"/>
    <lineage>
        <taxon>Bacteria</taxon>
        <taxon>Bacillati</taxon>
        <taxon>Bacillota</taxon>
        <taxon>Bacilli</taxon>
        <taxon>Bacillales</taxon>
        <taxon>Bacillaceae</taxon>
        <taxon>Pseudogracilibacillus</taxon>
    </lineage>
</organism>
<dbReference type="OrthoDB" id="3078158at2"/>
<dbReference type="Gene3D" id="3.40.1710.10">
    <property type="entry name" value="abc type-2 transporter like domain"/>
    <property type="match status" value="1"/>
</dbReference>
<dbReference type="EMBL" id="QJJQ01000002">
    <property type="protein sequence ID" value="PXW89440.1"/>
    <property type="molecule type" value="Genomic_DNA"/>
</dbReference>
<evidence type="ECO:0000256" key="6">
    <source>
        <dbReference type="SAM" id="Phobius"/>
    </source>
</evidence>
<dbReference type="Pfam" id="PF12698">
    <property type="entry name" value="ABC2_membrane_3"/>
    <property type="match status" value="1"/>
</dbReference>
<evidence type="ECO:0000313" key="9">
    <source>
        <dbReference type="Proteomes" id="UP000247978"/>
    </source>
</evidence>
<dbReference type="PANTHER" id="PTHR30294:SF29">
    <property type="entry name" value="MULTIDRUG ABC TRANSPORTER PERMEASE YBHS-RELATED"/>
    <property type="match status" value="1"/>
</dbReference>
<feature type="transmembrane region" description="Helical" evidence="6">
    <location>
        <begin position="342"/>
        <end position="364"/>
    </location>
</feature>
<dbReference type="GO" id="GO:0140359">
    <property type="term" value="F:ABC-type transporter activity"/>
    <property type="evidence" value="ECO:0007669"/>
    <property type="project" value="InterPro"/>
</dbReference>
<gene>
    <name evidence="8" type="ORF">DFR56_102217</name>
</gene>
<evidence type="ECO:0000256" key="4">
    <source>
        <dbReference type="ARBA" id="ARBA00022989"/>
    </source>
</evidence>
<comment type="subcellular location">
    <subcellularLocation>
        <location evidence="1">Cell membrane</location>
        <topology evidence="1">Multi-pass membrane protein</topology>
    </subcellularLocation>
</comment>
<feature type="transmembrane region" description="Helical" evidence="6">
    <location>
        <begin position="396"/>
        <end position="418"/>
    </location>
</feature>